<evidence type="ECO:0000259" key="1">
    <source>
        <dbReference type="Pfam" id="PF07287"/>
    </source>
</evidence>
<protein>
    <recommendedName>
        <fullName evidence="1">Acyclic terpene utilisation N-terminal domain-containing protein</fullName>
    </recommendedName>
</protein>
<dbReference type="OrthoDB" id="9763456at2"/>
<name>Q21B41_RHOPB</name>
<dbReference type="HOGENOM" id="CLU_012617_1_1_5"/>
<dbReference type="Pfam" id="PF07287">
    <property type="entry name" value="AtuA"/>
    <property type="match status" value="1"/>
</dbReference>
<accession>Q21B41</accession>
<sequence length="445" mass="47038">MHTIRIGSGAGYSGDRIEPAVELADKGDINYLVFECLAERTIAIAQKAKLADPTQGYDPLLVERLEAVLAICKKKGIKIVTNMGAANPKAAAAKTREIAGRLGLGDIKIAAISGDDVIEALKTSDVKITETGEPASNMLNSLVSANAYVGAAPIVEALAKGADVVITGRVADPSMFLAPLIHEFGWSLDDWDKLGKGTAVGHLLECAGQVTGGYYAEPGKKDVADLARLGFPIAEVSEDGATIITKVEGSGGKVTEHTCKEQILYEVHDLANYLTPDVTADFSKITFKEIAPNQIRVEGATGRARPETLKVSVGYVDGYIGEGQISYAGPGALARGELALEIVKERLKLTGVQTSELRFDLIGVNSIHQDVLAPAPEPTEVRVRVTGRTDSMKEAVRIGNEVETLYTNGPASGGGATKSAKQVVAMLSALFPRDKVNPVIDYLEA</sequence>
<reference evidence="2" key="1">
    <citation type="submission" date="2006-03" db="EMBL/GenBank/DDBJ databases">
        <title>Complete sequence of Rhodopseudomonas palustris BisB18.</title>
        <authorList>
            <consortium name="US DOE Joint Genome Institute"/>
            <person name="Copeland A."/>
            <person name="Lucas S."/>
            <person name="Lapidus A."/>
            <person name="Barry K."/>
            <person name="Detter J.C."/>
            <person name="Glavina del Rio T."/>
            <person name="Hammon N."/>
            <person name="Israni S."/>
            <person name="Dalin E."/>
            <person name="Tice H."/>
            <person name="Pitluck S."/>
            <person name="Chain P."/>
            <person name="Malfatti S."/>
            <person name="Shin M."/>
            <person name="Vergez L."/>
            <person name="Schmutz J."/>
            <person name="Larimer F."/>
            <person name="Land M."/>
            <person name="Hauser L."/>
            <person name="Pelletier D.A."/>
            <person name="Kyrpides N."/>
            <person name="Anderson I."/>
            <person name="Oda Y."/>
            <person name="Harwood C.S."/>
            <person name="Richardson P."/>
        </authorList>
    </citation>
    <scope>NUCLEOTIDE SEQUENCE [LARGE SCALE GENOMIC DNA]</scope>
    <source>
        <strain evidence="2">BisB18</strain>
    </source>
</reference>
<dbReference type="RefSeq" id="WP_011471303.1">
    <property type="nucleotide sequence ID" value="NC_007925.1"/>
</dbReference>
<dbReference type="EMBL" id="CP000301">
    <property type="protein sequence ID" value="ABD86395.1"/>
    <property type="molecule type" value="Genomic_DNA"/>
</dbReference>
<evidence type="ECO:0000313" key="2">
    <source>
        <dbReference type="EMBL" id="ABD86395.1"/>
    </source>
</evidence>
<dbReference type="eggNOG" id="COG3185">
    <property type="taxonomic scope" value="Bacteria"/>
</dbReference>
<proteinExistence type="predicted"/>
<dbReference type="AlphaFoldDB" id="Q21B41"/>
<dbReference type="STRING" id="316056.RPC_0825"/>
<dbReference type="PANTHER" id="PTHR47472:SF1">
    <property type="entry name" value="DUF1446-DOMAIN-CONTAINING PROTEIN"/>
    <property type="match status" value="1"/>
</dbReference>
<dbReference type="KEGG" id="rpc:RPC_0825"/>
<organism evidence="2">
    <name type="scientific">Rhodopseudomonas palustris (strain BisB18)</name>
    <dbReference type="NCBI Taxonomy" id="316056"/>
    <lineage>
        <taxon>Bacteria</taxon>
        <taxon>Pseudomonadati</taxon>
        <taxon>Pseudomonadota</taxon>
        <taxon>Alphaproteobacteria</taxon>
        <taxon>Hyphomicrobiales</taxon>
        <taxon>Nitrobacteraceae</taxon>
        <taxon>Rhodopseudomonas</taxon>
    </lineage>
</organism>
<feature type="domain" description="Acyclic terpene utilisation N-terminal" evidence="1">
    <location>
        <begin position="4"/>
        <end position="440"/>
    </location>
</feature>
<gene>
    <name evidence="2" type="ordered locus">RPC_0825</name>
</gene>
<dbReference type="InterPro" id="IPR010839">
    <property type="entry name" value="AtuA_N"/>
</dbReference>
<dbReference type="PANTHER" id="PTHR47472">
    <property type="entry name" value="PROPIONYL-COA CARBOXYLASE"/>
    <property type="match status" value="1"/>
</dbReference>